<comment type="caution">
    <text evidence="2">The sequence shown here is derived from an EMBL/GenBank/DDBJ whole genome shotgun (WGS) entry which is preliminary data.</text>
</comment>
<dbReference type="Pfam" id="PF17181">
    <property type="entry name" value="EPF"/>
    <property type="match status" value="1"/>
</dbReference>
<dbReference type="EMBL" id="JAJSOW010000106">
    <property type="protein sequence ID" value="KAI9161892.1"/>
    <property type="molecule type" value="Genomic_DNA"/>
</dbReference>
<evidence type="ECO:0000256" key="1">
    <source>
        <dbReference type="SAM" id="MobiDB-lite"/>
    </source>
</evidence>
<feature type="compositionally biased region" description="Polar residues" evidence="1">
    <location>
        <begin position="43"/>
        <end position="66"/>
    </location>
</feature>
<reference evidence="2" key="1">
    <citation type="journal article" date="2022" name="Plant J.">
        <title>Strategies of tolerance reflected in two North American maple genomes.</title>
        <authorList>
            <person name="McEvoy S.L."/>
            <person name="Sezen U.U."/>
            <person name="Trouern-Trend A."/>
            <person name="McMahon S.M."/>
            <person name="Schaberg P.G."/>
            <person name="Yang J."/>
            <person name="Wegrzyn J.L."/>
            <person name="Swenson N.G."/>
        </authorList>
    </citation>
    <scope>NUCLEOTIDE SEQUENCE</scope>
    <source>
        <strain evidence="2">91603</strain>
    </source>
</reference>
<accession>A0AAD5NKB5</accession>
<sequence length="101" mass="10793">MVLGSKPPGCVNKCLNCRPCTATLVIPSNHDKKKTTSPGDGGSNPSPIAISSSTKQQRMNQPISSHNVCRMGVKDALLSGSRSSEPLPLLATLKAHWRERD</sequence>
<dbReference type="Proteomes" id="UP001064489">
    <property type="component" value="Chromosome 2"/>
</dbReference>
<reference evidence="2" key="2">
    <citation type="submission" date="2023-02" db="EMBL/GenBank/DDBJ databases">
        <authorList>
            <person name="Swenson N.G."/>
            <person name="Wegrzyn J.L."/>
            <person name="Mcevoy S.L."/>
        </authorList>
    </citation>
    <scope>NUCLEOTIDE SEQUENCE</scope>
    <source>
        <strain evidence="2">91603</strain>
        <tissue evidence="2">Leaf</tissue>
    </source>
</reference>
<gene>
    <name evidence="2" type="ORF">LWI28_021794</name>
</gene>
<organism evidence="2 3">
    <name type="scientific">Acer negundo</name>
    <name type="common">Box elder</name>
    <dbReference type="NCBI Taxonomy" id="4023"/>
    <lineage>
        <taxon>Eukaryota</taxon>
        <taxon>Viridiplantae</taxon>
        <taxon>Streptophyta</taxon>
        <taxon>Embryophyta</taxon>
        <taxon>Tracheophyta</taxon>
        <taxon>Spermatophyta</taxon>
        <taxon>Magnoliopsida</taxon>
        <taxon>eudicotyledons</taxon>
        <taxon>Gunneridae</taxon>
        <taxon>Pentapetalae</taxon>
        <taxon>rosids</taxon>
        <taxon>malvids</taxon>
        <taxon>Sapindales</taxon>
        <taxon>Sapindaceae</taxon>
        <taxon>Hippocastanoideae</taxon>
        <taxon>Acereae</taxon>
        <taxon>Acer</taxon>
    </lineage>
</organism>
<feature type="region of interest" description="Disordered" evidence="1">
    <location>
        <begin position="26"/>
        <end position="66"/>
    </location>
</feature>
<protein>
    <recommendedName>
        <fullName evidence="4">Epidermal patterning factor-like protein</fullName>
    </recommendedName>
</protein>
<dbReference type="AlphaFoldDB" id="A0AAD5NKB5"/>
<evidence type="ECO:0008006" key="4">
    <source>
        <dbReference type="Google" id="ProtNLM"/>
    </source>
</evidence>
<proteinExistence type="predicted"/>
<evidence type="ECO:0000313" key="3">
    <source>
        <dbReference type="Proteomes" id="UP001064489"/>
    </source>
</evidence>
<evidence type="ECO:0000313" key="2">
    <source>
        <dbReference type="EMBL" id="KAI9161892.1"/>
    </source>
</evidence>
<keyword evidence="3" id="KW-1185">Reference proteome</keyword>
<name>A0AAD5NKB5_ACENE</name>